<dbReference type="AlphaFoldDB" id="A0A914RXE5"/>
<name>A0A914RXE5_PAREQ</name>
<accession>A0A914RXE5</accession>
<protein>
    <submittedName>
        <fullName evidence="2">BTB domain-containing protein</fullName>
    </submittedName>
</protein>
<organism evidence="1 2">
    <name type="scientific">Parascaris equorum</name>
    <name type="common">Equine roundworm</name>
    <dbReference type="NCBI Taxonomy" id="6256"/>
    <lineage>
        <taxon>Eukaryota</taxon>
        <taxon>Metazoa</taxon>
        <taxon>Ecdysozoa</taxon>
        <taxon>Nematoda</taxon>
        <taxon>Chromadorea</taxon>
        <taxon>Rhabditida</taxon>
        <taxon>Spirurina</taxon>
        <taxon>Ascaridomorpha</taxon>
        <taxon>Ascaridoidea</taxon>
        <taxon>Ascarididae</taxon>
        <taxon>Parascaris</taxon>
    </lineage>
</organism>
<dbReference type="Gene3D" id="3.30.710.10">
    <property type="entry name" value="Potassium Channel Kv1.1, Chain A"/>
    <property type="match status" value="1"/>
</dbReference>
<dbReference type="Proteomes" id="UP000887564">
    <property type="component" value="Unplaced"/>
</dbReference>
<dbReference type="InterPro" id="IPR011333">
    <property type="entry name" value="SKP1/BTB/POZ_sf"/>
</dbReference>
<dbReference type="SUPFAM" id="SSF54695">
    <property type="entry name" value="POZ domain"/>
    <property type="match status" value="1"/>
</dbReference>
<reference evidence="2" key="1">
    <citation type="submission" date="2022-11" db="UniProtKB">
        <authorList>
            <consortium name="WormBaseParasite"/>
        </authorList>
    </citation>
    <scope>IDENTIFICATION</scope>
</reference>
<proteinExistence type="predicted"/>
<keyword evidence="1" id="KW-1185">Reference proteome</keyword>
<evidence type="ECO:0000313" key="2">
    <source>
        <dbReference type="WBParaSite" id="PEQ_0001099801-mRNA-1"/>
    </source>
</evidence>
<sequence length="81" mass="9332">MRHVLMRSPESRLWMSIQRSSLSEDNANAPFLVSNGTIFLDGDAELVRILINALRHPRMELVVPDKFDKWSALLAEVVYTY</sequence>
<dbReference type="WBParaSite" id="PEQ_0001099801-mRNA-1">
    <property type="protein sequence ID" value="PEQ_0001099801-mRNA-1"/>
    <property type="gene ID" value="PEQ_0001099801"/>
</dbReference>
<evidence type="ECO:0000313" key="1">
    <source>
        <dbReference type="Proteomes" id="UP000887564"/>
    </source>
</evidence>